<dbReference type="EMBL" id="JBBNAE010000003">
    <property type="protein sequence ID" value="KAK9138429.1"/>
    <property type="molecule type" value="Genomic_DNA"/>
</dbReference>
<proteinExistence type="predicted"/>
<protein>
    <submittedName>
        <fullName evidence="2">Uncharacterized protein</fullName>
    </submittedName>
</protein>
<evidence type="ECO:0000256" key="1">
    <source>
        <dbReference type="SAM" id="MobiDB-lite"/>
    </source>
</evidence>
<reference evidence="2 3" key="1">
    <citation type="submission" date="2024-01" db="EMBL/GenBank/DDBJ databases">
        <title>Genome assemblies of Stephania.</title>
        <authorList>
            <person name="Yang L."/>
        </authorList>
    </citation>
    <scope>NUCLEOTIDE SEQUENCE [LARGE SCALE GENOMIC DNA]</scope>
    <source>
        <strain evidence="2">QJT</strain>
        <tissue evidence="2">Leaf</tissue>
    </source>
</reference>
<dbReference type="Proteomes" id="UP001417504">
    <property type="component" value="Unassembled WGS sequence"/>
</dbReference>
<keyword evidence="3" id="KW-1185">Reference proteome</keyword>
<name>A0AAP0PCX9_9MAGN</name>
<feature type="region of interest" description="Disordered" evidence="1">
    <location>
        <begin position="1"/>
        <end position="117"/>
    </location>
</feature>
<accession>A0AAP0PCX9</accession>
<feature type="compositionally biased region" description="Acidic residues" evidence="1">
    <location>
        <begin position="1"/>
        <end position="14"/>
    </location>
</feature>
<comment type="caution">
    <text evidence="2">The sequence shown here is derived from an EMBL/GenBank/DDBJ whole genome shotgun (WGS) entry which is preliminary data.</text>
</comment>
<dbReference type="AlphaFoldDB" id="A0AAP0PCX9"/>
<organism evidence="2 3">
    <name type="scientific">Stephania japonica</name>
    <dbReference type="NCBI Taxonomy" id="461633"/>
    <lineage>
        <taxon>Eukaryota</taxon>
        <taxon>Viridiplantae</taxon>
        <taxon>Streptophyta</taxon>
        <taxon>Embryophyta</taxon>
        <taxon>Tracheophyta</taxon>
        <taxon>Spermatophyta</taxon>
        <taxon>Magnoliopsida</taxon>
        <taxon>Ranunculales</taxon>
        <taxon>Menispermaceae</taxon>
        <taxon>Menispermoideae</taxon>
        <taxon>Cissampelideae</taxon>
        <taxon>Stephania</taxon>
    </lineage>
</organism>
<evidence type="ECO:0000313" key="3">
    <source>
        <dbReference type="Proteomes" id="UP001417504"/>
    </source>
</evidence>
<sequence>MTEEEEVNEHDDELSSSSESQTSIIKMTDRRSGSGSGRGPASNIGQGSRVQTSIGRGHGRGRFQSMQRQPRQEDHILPAPPERGLTLSRPPLPSVIRRPAIRSAPFEPPSRPASRPRLIEGTLDLQRDVLSPPTEQLISTGIAELASMTR</sequence>
<evidence type="ECO:0000313" key="2">
    <source>
        <dbReference type="EMBL" id="KAK9138429.1"/>
    </source>
</evidence>
<feature type="compositionally biased region" description="Polar residues" evidence="1">
    <location>
        <begin position="43"/>
        <end position="54"/>
    </location>
</feature>
<gene>
    <name evidence="2" type="ORF">Sjap_009023</name>
</gene>